<gene>
    <name evidence="10" type="ORF">N7472_004681</name>
</gene>
<dbReference type="GO" id="GO:0005524">
    <property type="term" value="F:ATP binding"/>
    <property type="evidence" value="ECO:0007669"/>
    <property type="project" value="UniProtKB-KW"/>
</dbReference>
<dbReference type="Gene3D" id="1.10.510.10">
    <property type="entry name" value="Transferase(Phosphotransferase) domain 1"/>
    <property type="match status" value="1"/>
</dbReference>
<evidence type="ECO:0000256" key="4">
    <source>
        <dbReference type="ARBA" id="ARBA00022741"/>
    </source>
</evidence>
<dbReference type="Gene3D" id="3.30.200.20">
    <property type="entry name" value="Phosphorylase Kinase, domain 1"/>
    <property type="match status" value="1"/>
</dbReference>
<dbReference type="GO" id="GO:0050684">
    <property type="term" value="P:regulation of mRNA processing"/>
    <property type="evidence" value="ECO:0007669"/>
    <property type="project" value="TreeGrafter"/>
</dbReference>
<dbReference type="SUPFAM" id="SSF56112">
    <property type="entry name" value="Protein kinase-like (PK-like)"/>
    <property type="match status" value="1"/>
</dbReference>
<evidence type="ECO:0000256" key="2">
    <source>
        <dbReference type="ARBA" id="ARBA00022527"/>
    </source>
</evidence>
<dbReference type="Pfam" id="PF00069">
    <property type="entry name" value="Pkinase"/>
    <property type="match status" value="1"/>
</dbReference>
<evidence type="ECO:0000256" key="7">
    <source>
        <dbReference type="ARBA" id="ARBA00047899"/>
    </source>
</evidence>
<sequence length="297" mass="33563">MRRFERINNVVEPVEEYKPGGYHPVHLGDVFHERYEIIGKWSYGQFSTRDVTLKILKATASEKSKELSTFAQLSQTQHPGKKHVLSLLDHFKHNGPNGPHLCLVFPSMLSDGQVMTSRRTARICWLPVIEADSSAPEYLMVSQRPFGMLHDADGSCLTVEIGDLGGAFQANDKDSRPVTPFAMKAPEQFDGRPLDNKIDIWALGCLLFQFAINEPLFSVMTLGCTEKQCREVLRDLVTQVVGNGYVNFAVHVGERLESDFDGENTEQFAQFLWSMLQHDPQDRPSASELLKHLFLHC</sequence>
<dbReference type="GO" id="GO:0004674">
    <property type="term" value="F:protein serine/threonine kinase activity"/>
    <property type="evidence" value="ECO:0007669"/>
    <property type="project" value="UniProtKB-KW"/>
</dbReference>
<keyword evidence="4" id="KW-0547">Nucleotide-binding</keyword>
<dbReference type="GO" id="GO:0000245">
    <property type="term" value="P:spliceosomal complex assembly"/>
    <property type="evidence" value="ECO:0007669"/>
    <property type="project" value="TreeGrafter"/>
</dbReference>
<dbReference type="PANTHER" id="PTHR47634">
    <property type="entry name" value="PROTEIN KINASE DOMAIN-CONTAINING PROTEIN-RELATED"/>
    <property type="match status" value="1"/>
</dbReference>
<evidence type="ECO:0000313" key="10">
    <source>
        <dbReference type="EMBL" id="KAJ5199477.1"/>
    </source>
</evidence>
<dbReference type="EC" id="2.7.11.1" evidence="1"/>
<keyword evidence="2" id="KW-0723">Serine/threonine-protein kinase</keyword>
<dbReference type="PROSITE" id="PS50011">
    <property type="entry name" value="PROTEIN_KINASE_DOM"/>
    <property type="match status" value="1"/>
</dbReference>
<keyword evidence="5" id="KW-0418">Kinase</keyword>
<dbReference type="Proteomes" id="UP001150879">
    <property type="component" value="Unassembled WGS sequence"/>
</dbReference>
<evidence type="ECO:0000313" key="11">
    <source>
        <dbReference type="Proteomes" id="UP001150879"/>
    </source>
</evidence>
<reference evidence="10" key="1">
    <citation type="submission" date="2022-11" db="EMBL/GenBank/DDBJ databases">
        <authorList>
            <person name="Petersen C."/>
        </authorList>
    </citation>
    <scope>NUCLEOTIDE SEQUENCE</scope>
    <source>
        <strain evidence="10">IBT 16849</strain>
    </source>
</reference>
<dbReference type="AlphaFoldDB" id="A0A9W9MFW0"/>
<reference evidence="10" key="2">
    <citation type="journal article" date="2023" name="IMA Fungus">
        <title>Comparative genomic study of the Penicillium genus elucidates a diverse pangenome and 15 lateral gene transfer events.</title>
        <authorList>
            <person name="Petersen C."/>
            <person name="Sorensen T."/>
            <person name="Nielsen M.R."/>
            <person name="Sondergaard T.E."/>
            <person name="Sorensen J.L."/>
            <person name="Fitzpatrick D.A."/>
            <person name="Frisvad J.C."/>
            <person name="Nielsen K.L."/>
        </authorList>
    </citation>
    <scope>NUCLEOTIDE SEQUENCE</scope>
    <source>
        <strain evidence="10">IBT 16849</strain>
    </source>
</reference>
<evidence type="ECO:0000256" key="8">
    <source>
        <dbReference type="ARBA" id="ARBA00048679"/>
    </source>
</evidence>
<dbReference type="InterPro" id="IPR011009">
    <property type="entry name" value="Kinase-like_dom_sf"/>
</dbReference>
<keyword evidence="11" id="KW-1185">Reference proteome</keyword>
<dbReference type="InterPro" id="IPR000719">
    <property type="entry name" value="Prot_kinase_dom"/>
</dbReference>
<evidence type="ECO:0000259" key="9">
    <source>
        <dbReference type="PROSITE" id="PS50011"/>
    </source>
</evidence>
<evidence type="ECO:0000256" key="5">
    <source>
        <dbReference type="ARBA" id="ARBA00022777"/>
    </source>
</evidence>
<comment type="catalytic activity">
    <reaction evidence="7">
        <text>L-threonyl-[protein] + ATP = O-phospho-L-threonyl-[protein] + ADP + H(+)</text>
        <dbReference type="Rhea" id="RHEA:46608"/>
        <dbReference type="Rhea" id="RHEA-COMP:11060"/>
        <dbReference type="Rhea" id="RHEA-COMP:11605"/>
        <dbReference type="ChEBI" id="CHEBI:15378"/>
        <dbReference type="ChEBI" id="CHEBI:30013"/>
        <dbReference type="ChEBI" id="CHEBI:30616"/>
        <dbReference type="ChEBI" id="CHEBI:61977"/>
        <dbReference type="ChEBI" id="CHEBI:456216"/>
        <dbReference type="EC" id="2.7.11.1"/>
    </reaction>
</comment>
<comment type="catalytic activity">
    <reaction evidence="8">
        <text>L-seryl-[protein] + ATP = O-phospho-L-seryl-[protein] + ADP + H(+)</text>
        <dbReference type="Rhea" id="RHEA:17989"/>
        <dbReference type="Rhea" id="RHEA-COMP:9863"/>
        <dbReference type="Rhea" id="RHEA-COMP:11604"/>
        <dbReference type="ChEBI" id="CHEBI:15378"/>
        <dbReference type="ChEBI" id="CHEBI:29999"/>
        <dbReference type="ChEBI" id="CHEBI:30616"/>
        <dbReference type="ChEBI" id="CHEBI:83421"/>
        <dbReference type="ChEBI" id="CHEBI:456216"/>
        <dbReference type="EC" id="2.7.11.1"/>
    </reaction>
</comment>
<dbReference type="EMBL" id="JAPQKP010000003">
    <property type="protein sequence ID" value="KAJ5199477.1"/>
    <property type="molecule type" value="Genomic_DNA"/>
</dbReference>
<dbReference type="OrthoDB" id="5979581at2759"/>
<keyword evidence="3" id="KW-0808">Transferase</keyword>
<dbReference type="SMART" id="SM00220">
    <property type="entry name" value="S_TKc"/>
    <property type="match status" value="1"/>
</dbReference>
<feature type="domain" description="Protein kinase" evidence="9">
    <location>
        <begin position="1"/>
        <end position="295"/>
    </location>
</feature>
<name>A0A9W9MFW0_9EURO</name>
<dbReference type="PANTHER" id="PTHR47634:SF9">
    <property type="entry name" value="PROTEIN KINASE DOMAIN-CONTAINING PROTEIN-RELATED"/>
    <property type="match status" value="1"/>
</dbReference>
<evidence type="ECO:0000256" key="1">
    <source>
        <dbReference type="ARBA" id="ARBA00012513"/>
    </source>
</evidence>
<evidence type="ECO:0000256" key="3">
    <source>
        <dbReference type="ARBA" id="ARBA00022679"/>
    </source>
</evidence>
<keyword evidence="6" id="KW-0067">ATP-binding</keyword>
<comment type="caution">
    <text evidence="10">The sequence shown here is derived from an EMBL/GenBank/DDBJ whole genome shotgun (WGS) entry which is preliminary data.</text>
</comment>
<accession>A0A9W9MFW0</accession>
<proteinExistence type="predicted"/>
<dbReference type="InterPro" id="IPR051334">
    <property type="entry name" value="SRPK"/>
</dbReference>
<evidence type="ECO:0000256" key="6">
    <source>
        <dbReference type="ARBA" id="ARBA00022840"/>
    </source>
</evidence>
<organism evidence="10 11">
    <name type="scientific">Penicillium cf. griseofulvum</name>
    <dbReference type="NCBI Taxonomy" id="2972120"/>
    <lineage>
        <taxon>Eukaryota</taxon>
        <taxon>Fungi</taxon>
        <taxon>Dikarya</taxon>
        <taxon>Ascomycota</taxon>
        <taxon>Pezizomycotina</taxon>
        <taxon>Eurotiomycetes</taxon>
        <taxon>Eurotiomycetidae</taxon>
        <taxon>Eurotiales</taxon>
        <taxon>Aspergillaceae</taxon>
        <taxon>Penicillium</taxon>
    </lineage>
</organism>
<protein>
    <recommendedName>
        <fullName evidence="1">non-specific serine/threonine protein kinase</fullName>
        <ecNumber evidence="1">2.7.11.1</ecNumber>
    </recommendedName>
</protein>